<protein>
    <submittedName>
        <fullName evidence="1">Uncharacterized protein</fullName>
    </submittedName>
</protein>
<evidence type="ECO:0000313" key="1">
    <source>
        <dbReference type="EMBL" id="KEQ09107.1"/>
    </source>
</evidence>
<gene>
    <name evidence="1" type="ORF">GV68_25425</name>
</gene>
<dbReference type="RefSeq" id="WP_037164564.1">
    <property type="nucleotide sequence ID" value="NZ_CAJXID010000002.1"/>
</dbReference>
<proteinExistence type="predicted"/>
<evidence type="ECO:0000313" key="2">
    <source>
        <dbReference type="Proteomes" id="UP000052167"/>
    </source>
</evidence>
<comment type="caution">
    <text evidence="1">The sequence shown here is derived from an EMBL/GenBank/DDBJ whole genome shotgun (WGS) entry which is preliminary data.</text>
</comment>
<name>A0A922T7T8_9HYPH</name>
<keyword evidence="2" id="KW-1185">Reference proteome</keyword>
<sequence length="126" mass="13934">MKILDGDSLTVDFSEEPIAQPTPSNCYCVFADAPGELQRMEILVRKSAAHRVAQAAIALELEWRLIFDEEDGAFIILELTEPTESLSPLADALDALGFRRVTIPYAKIENRRLHIPQARKASSAPA</sequence>
<accession>A0A922T7T8</accession>
<dbReference type="EMBL" id="JOKJ01000008">
    <property type="protein sequence ID" value="KEQ09107.1"/>
    <property type="molecule type" value="Genomic_DNA"/>
</dbReference>
<organism evidence="1 2">
    <name type="scientific">Pseudorhizobium pelagicum</name>
    <dbReference type="NCBI Taxonomy" id="1509405"/>
    <lineage>
        <taxon>Bacteria</taxon>
        <taxon>Pseudomonadati</taxon>
        <taxon>Pseudomonadota</taxon>
        <taxon>Alphaproteobacteria</taxon>
        <taxon>Hyphomicrobiales</taxon>
        <taxon>Rhizobiaceae</taxon>
        <taxon>Rhizobium/Agrobacterium group</taxon>
        <taxon>Pseudorhizobium</taxon>
    </lineage>
</organism>
<dbReference type="Proteomes" id="UP000052167">
    <property type="component" value="Unassembled WGS sequence"/>
</dbReference>
<dbReference type="OrthoDB" id="9956513at2"/>
<reference evidence="1 2" key="1">
    <citation type="submission" date="2014-06" db="EMBL/GenBank/DDBJ databases">
        <title>Rhizobium pelagicum/R2-400B4.</title>
        <authorList>
            <person name="Kimes N.E."/>
            <person name="Lopez-Perez M."/>
        </authorList>
    </citation>
    <scope>NUCLEOTIDE SEQUENCE [LARGE SCALE GENOMIC DNA]</scope>
    <source>
        <strain evidence="1 2">R2-400B4</strain>
    </source>
</reference>
<dbReference type="AlphaFoldDB" id="A0A922T7T8"/>